<gene>
    <name evidence="8" type="primary">nuoK</name>
    <name evidence="9" type="ORF">C0197_01405</name>
</gene>
<dbReference type="Gene3D" id="1.10.287.3510">
    <property type="match status" value="1"/>
</dbReference>
<name>A0A2N7PKW4_9BACT</name>
<keyword evidence="8" id="KW-1278">Translocase</keyword>
<keyword evidence="5 8" id="KW-0812">Transmembrane</keyword>
<dbReference type="GO" id="GO:0050136">
    <property type="term" value="F:NADH dehydrogenase (quinone) (non-electrogenic) activity"/>
    <property type="evidence" value="ECO:0007669"/>
    <property type="project" value="UniProtKB-UniRule"/>
</dbReference>
<comment type="caution">
    <text evidence="9">The sequence shown here is derived from an EMBL/GenBank/DDBJ whole genome shotgun (WGS) entry which is preliminary data.</text>
</comment>
<evidence type="ECO:0000313" key="10">
    <source>
        <dbReference type="Proteomes" id="UP000235731"/>
    </source>
</evidence>
<dbReference type="GO" id="GO:0030964">
    <property type="term" value="C:NADH dehydrogenase complex"/>
    <property type="evidence" value="ECO:0007669"/>
    <property type="project" value="TreeGrafter"/>
</dbReference>
<keyword evidence="6 8" id="KW-1133">Transmembrane helix</keyword>
<evidence type="ECO:0000256" key="5">
    <source>
        <dbReference type="ARBA" id="ARBA00022692"/>
    </source>
</evidence>
<evidence type="ECO:0000256" key="2">
    <source>
        <dbReference type="ARBA" id="ARBA00010519"/>
    </source>
</evidence>
<keyword evidence="8" id="KW-0830">Ubiquinone</keyword>
<dbReference type="HAMAP" id="MF_01456">
    <property type="entry name" value="NDH1_NuoK"/>
    <property type="match status" value="1"/>
</dbReference>
<organism evidence="9 10">
    <name type="scientific">Caldimicrobium thiodismutans</name>
    <dbReference type="NCBI Taxonomy" id="1653476"/>
    <lineage>
        <taxon>Bacteria</taxon>
        <taxon>Pseudomonadati</taxon>
        <taxon>Thermodesulfobacteriota</taxon>
        <taxon>Thermodesulfobacteria</taxon>
        <taxon>Thermodesulfobacteriales</taxon>
        <taxon>Thermodesulfobacteriaceae</taxon>
        <taxon>Caldimicrobium</taxon>
    </lineage>
</organism>
<dbReference type="AlphaFoldDB" id="A0A2N7PKW4"/>
<comment type="function">
    <text evidence="8">NDH-1 shuttles electrons from NADH, via FMN and iron-sulfur (Fe-S) centers, to quinones in the respiratory chain. The immediate electron acceptor for the enzyme in this species is believed to be ubiquinone. Couples the redox reaction to proton translocation (for every two electrons transferred, four hydrogen ions are translocated across the cytoplasmic membrane), and thus conserves the redox energy in a proton gradient.</text>
</comment>
<evidence type="ECO:0000256" key="6">
    <source>
        <dbReference type="ARBA" id="ARBA00022989"/>
    </source>
</evidence>
<reference evidence="9 10" key="1">
    <citation type="submission" date="2018-01" db="EMBL/GenBank/DDBJ databases">
        <title>Metagenomic assembled genomes from two thermal pools in the Uzon Caldera, Kamchatka, Russia.</title>
        <authorList>
            <person name="Wilkins L."/>
            <person name="Ettinger C."/>
        </authorList>
    </citation>
    <scope>NUCLEOTIDE SEQUENCE [LARGE SCALE GENOMIC DNA]</scope>
    <source>
        <strain evidence="9">ZAV-15</strain>
    </source>
</reference>
<proteinExistence type="inferred from homology"/>
<evidence type="ECO:0000256" key="8">
    <source>
        <dbReference type="HAMAP-Rule" id="MF_01456"/>
    </source>
</evidence>
<keyword evidence="3 8" id="KW-0813">Transport</keyword>
<evidence type="ECO:0000256" key="4">
    <source>
        <dbReference type="ARBA" id="ARBA00022519"/>
    </source>
</evidence>
<evidence type="ECO:0000313" key="9">
    <source>
        <dbReference type="EMBL" id="PMP64018.1"/>
    </source>
</evidence>
<dbReference type="GO" id="GO:0048038">
    <property type="term" value="F:quinone binding"/>
    <property type="evidence" value="ECO:0007669"/>
    <property type="project" value="UniProtKB-KW"/>
</dbReference>
<dbReference type="PANTHER" id="PTHR11434">
    <property type="entry name" value="NADH-UBIQUINONE OXIDOREDUCTASE SUBUNIT ND4L"/>
    <property type="match status" value="1"/>
</dbReference>
<evidence type="ECO:0000256" key="1">
    <source>
        <dbReference type="ARBA" id="ARBA00004141"/>
    </source>
</evidence>
<dbReference type="GO" id="GO:0042773">
    <property type="term" value="P:ATP synthesis coupled electron transport"/>
    <property type="evidence" value="ECO:0007669"/>
    <property type="project" value="InterPro"/>
</dbReference>
<comment type="subunit">
    <text evidence="8">NDH-1 is composed of 14 different subunits. Subunits NuoA, H, J, K, L, M, N constitute the membrane sector of the complex.</text>
</comment>
<keyword evidence="7 8" id="KW-0472">Membrane</keyword>
<dbReference type="EMBL" id="PNIE01000022">
    <property type="protein sequence ID" value="PMP64018.1"/>
    <property type="molecule type" value="Genomic_DNA"/>
</dbReference>
<feature type="transmembrane region" description="Helical" evidence="8">
    <location>
        <begin position="31"/>
        <end position="53"/>
    </location>
</feature>
<keyword evidence="8" id="KW-0874">Quinone</keyword>
<accession>A0A2N7PKW4</accession>
<protein>
    <recommendedName>
        <fullName evidence="8">NADH-quinone oxidoreductase subunit K</fullName>
        <ecNumber evidence="8">7.1.1.-</ecNumber>
    </recommendedName>
    <alternativeName>
        <fullName evidence="8">NADH dehydrogenase I subunit K</fullName>
    </alternativeName>
    <alternativeName>
        <fullName evidence="8">NDH-1 subunit K</fullName>
    </alternativeName>
</protein>
<comment type="subcellular location">
    <subcellularLocation>
        <location evidence="8">Cell membrane</location>
        <topology evidence="8">Multi-pass membrane protein</topology>
    </subcellularLocation>
    <subcellularLocation>
        <location evidence="1">Membrane</location>
        <topology evidence="1">Multi-pass membrane protein</topology>
    </subcellularLocation>
</comment>
<evidence type="ECO:0000256" key="3">
    <source>
        <dbReference type="ARBA" id="ARBA00022448"/>
    </source>
</evidence>
<dbReference type="NCBIfam" id="NF004320">
    <property type="entry name" value="PRK05715.1-2"/>
    <property type="match status" value="1"/>
</dbReference>
<dbReference type="GO" id="GO:0005886">
    <property type="term" value="C:plasma membrane"/>
    <property type="evidence" value="ECO:0007669"/>
    <property type="project" value="UniProtKB-SubCell"/>
</dbReference>
<dbReference type="InterPro" id="IPR039428">
    <property type="entry name" value="NUOK/Mnh_C1-like"/>
</dbReference>
<feature type="transmembrane region" description="Helical" evidence="8">
    <location>
        <begin position="6"/>
        <end position="24"/>
    </location>
</feature>
<dbReference type="Pfam" id="PF00420">
    <property type="entry name" value="Oxidored_q2"/>
    <property type="match status" value="1"/>
</dbReference>
<keyword evidence="8" id="KW-0520">NAD</keyword>
<feature type="transmembrane region" description="Helical" evidence="8">
    <location>
        <begin position="59"/>
        <end position="84"/>
    </location>
</feature>
<keyword evidence="8" id="KW-1003">Cell membrane</keyword>
<comment type="catalytic activity">
    <reaction evidence="8">
        <text>a quinone + NADH + 5 H(+)(in) = a quinol + NAD(+) + 4 H(+)(out)</text>
        <dbReference type="Rhea" id="RHEA:57888"/>
        <dbReference type="ChEBI" id="CHEBI:15378"/>
        <dbReference type="ChEBI" id="CHEBI:24646"/>
        <dbReference type="ChEBI" id="CHEBI:57540"/>
        <dbReference type="ChEBI" id="CHEBI:57945"/>
        <dbReference type="ChEBI" id="CHEBI:132124"/>
    </reaction>
</comment>
<sequence>MVPFEYYVTLSLILFVIGLAGVLFRRNIIILLASLEIIMNALIVLFAAISFHAKDISGYLIVFFLIGMAAAEAGVGLSLAVLLYKKLKKVYVDEINFYRG</sequence>
<keyword evidence="4" id="KW-0997">Cell inner membrane</keyword>
<dbReference type="EC" id="7.1.1.-" evidence="8"/>
<dbReference type="InterPro" id="IPR001133">
    <property type="entry name" value="NADH_UbQ_OxRdtase_chain4L/K"/>
</dbReference>
<dbReference type="Proteomes" id="UP000235731">
    <property type="component" value="Unassembled WGS sequence"/>
</dbReference>
<comment type="similarity">
    <text evidence="2 8">Belongs to the complex I subunit 4L family.</text>
</comment>
<evidence type="ECO:0000256" key="7">
    <source>
        <dbReference type="ARBA" id="ARBA00023136"/>
    </source>
</evidence>
<dbReference type="PANTHER" id="PTHR11434:SF16">
    <property type="entry name" value="NADH-UBIQUINONE OXIDOREDUCTASE CHAIN 4L"/>
    <property type="match status" value="1"/>
</dbReference>